<keyword evidence="1" id="KW-0472">Membrane</keyword>
<proteinExistence type="predicted"/>
<sequence>MMENRKNYIEIIWVSCLGLLSAILWAVLGFLTYVLYTSTILTEKKEVLDFLNNRNVTNTFLGFGLLFILSLIATALLFKKIKNIEI</sequence>
<feature type="transmembrane region" description="Helical" evidence="1">
    <location>
        <begin position="12"/>
        <end position="36"/>
    </location>
</feature>
<reference evidence="2" key="1">
    <citation type="submission" date="2021-11" db="EMBL/GenBank/DDBJ databases">
        <title>Description of novel Chryseobacterium species.</title>
        <authorList>
            <person name="Saticioglu I.B."/>
            <person name="Ay H."/>
            <person name="Altun S."/>
            <person name="Duman M."/>
        </authorList>
    </citation>
    <scope>NUCLEOTIDE SEQUENCE</scope>
    <source>
        <strain evidence="2">C-17</strain>
    </source>
</reference>
<name>A0A9Q3YZV4_9FLAO</name>
<protein>
    <submittedName>
        <fullName evidence="2">Uncharacterized protein</fullName>
    </submittedName>
</protein>
<gene>
    <name evidence="2" type="ORF">LO744_20235</name>
</gene>
<dbReference type="EMBL" id="JAJNAY010000003">
    <property type="protein sequence ID" value="MCD1119175.1"/>
    <property type="molecule type" value="Genomic_DNA"/>
</dbReference>
<evidence type="ECO:0000256" key="1">
    <source>
        <dbReference type="SAM" id="Phobius"/>
    </source>
</evidence>
<evidence type="ECO:0000313" key="3">
    <source>
        <dbReference type="Proteomes" id="UP001108025"/>
    </source>
</evidence>
<keyword evidence="3" id="KW-1185">Reference proteome</keyword>
<keyword evidence="1" id="KW-1133">Transmembrane helix</keyword>
<keyword evidence="1" id="KW-0812">Transmembrane</keyword>
<dbReference type="Proteomes" id="UP001108025">
    <property type="component" value="Unassembled WGS sequence"/>
</dbReference>
<dbReference type="RefSeq" id="WP_230672659.1">
    <property type="nucleotide sequence ID" value="NZ_JAJNAY010000003.1"/>
</dbReference>
<dbReference type="AlphaFoldDB" id="A0A9Q3YZV4"/>
<organism evidence="2 3">
    <name type="scientific">Chryseobacterium turcicum</name>
    <dbReference type="NCBI Taxonomy" id="2898076"/>
    <lineage>
        <taxon>Bacteria</taxon>
        <taxon>Pseudomonadati</taxon>
        <taxon>Bacteroidota</taxon>
        <taxon>Flavobacteriia</taxon>
        <taxon>Flavobacteriales</taxon>
        <taxon>Weeksellaceae</taxon>
        <taxon>Chryseobacterium group</taxon>
        <taxon>Chryseobacterium</taxon>
    </lineage>
</organism>
<feature type="transmembrane region" description="Helical" evidence="1">
    <location>
        <begin position="56"/>
        <end position="78"/>
    </location>
</feature>
<evidence type="ECO:0000313" key="2">
    <source>
        <dbReference type="EMBL" id="MCD1119175.1"/>
    </source>
</evidence>
<comment type="caution">
    <text evidence="2">The sequence shown here is derived from an EMBL/GenBank/DDBJ whole genome shotgun (WGS) entry which is preliminary data.</text>
</comment>
<accession>A0A9Q3YZV4</accession>